<keyword evidence="3" id="KW-1185">Reference proteome</keyword>
<protein>
    <submittedName>
        <fullName evidence="2">Uncharacterized protein</fullName>
    </submittedName>
</protein>
<reference evidence="2" key="2">
    <citation type="journal article" date="2023" name="Microbiol Resour">
        <title>Decontamination and Annotation of the Draft Genome Sequence of the Oomycete Lagenidium giganteum ARSEF 373.</title>
        <authorList>
            <person name="Morgan W.R."/>
            <person name="Tartar A."/>
        </authorList>
    </citation>
    <scope>NUCLEOTIDE SEQUENCE</scope>
    <source>
        <strain evidence="2">ARSEF 373</strain>
    </source>
</reference>
<organism evidence="2 3">
    <name type="scientific">Lagenidium giganteum</name>
    <dbReference type="NCBI Taxonomy" id="4803"/>
    <lineage>
        <taxon>Eukaryota</taxon>
        <taxon>Sar</taxon>
        <taxon>Stramenopiles</taxon>
        <taxon>Oomycota</taxon>
        <taxon>Peronosporomycetes</taxon>
        <taxon>Pythiales</taxon>
        <taxon>Pythiaceae</taxon>
    </lineage>
</organism>
<reference evidence="2" key="1">
    <citation type="submission" date="2022-11" db="EMBL/GenBank/DDBJ databases">
        <authorList>
            <person name="Morgan W.R."/>
            <person name="Tartar A."/>
        </authorList>
    </citation>
    <scope>NUCLEOTIDE SEQUENCE</scope>
    <source>
        <strain evidence="2">ARSEF 373</strain>
    </source>
</reference>
<dbReference type="AlphaFoldDB" id="A0AAV2Z1M5"/>
<sequence>MLRKDNTLLVKSITMIVAVVQPEPAFCMHVAKYSALKTSTLKMPRLVRWRQCLVQHGETCINEDERRLSGEDAHRVDPEFAWTDHQHGRNHEVQDPRSHSNKQGEGHGKHPAHRNNHQSSNVGARHELGDDQVRDPVELHLGDHLLCSPGNAFREHKRADKQTQPHHKILAPSIVRRLQWNALERYNEEQWNDRSDEAHEENSEDRGIPAIVVECLKALDRAFAVDCAQPEA</sequence>
<dbReference type="EMBL" id="DAKRPA010000082">
    <property type="protein sequence ID" value="DAZ99493.1"/>
    <property type="molecule type" value="Genomic_DNA"/>
</dbReference>
<name>A0AAV2Z1M5_9STRA</name>
<feature type="compositionally biased region" description="Basic and acidic residues" evidence="1">
    <location>
        <begin position="83"/>
        <end position="108"/>
    </location>
</feature>
<feature type="region of interest" description="Disordered" evidence="1">
    <location>
        <begin position="83"/>
        <end position="123"/>
    </location>
</feature>
<dbReference type="Proteomes" id="UP001146120">
    <property type="component" value="Unassembled WGS sequence"/>
</dbReference>
<proteinExistence type="predicted"/>
<evidence type="ECO:0000256" key="1">
    <source>
        <dbReference type="SAM" id="MobiDB-lite"/>
    </source>
</evidence>
<accession>A0AAV2Z1M5</accession>
<gene>
    <name evidence="2" type="ORF">N0F65_001678</name>
</gene>
<evidence type="ECO:0000313" key="2">
    <source>
        <dbReference type="EMBL" id="DAZ99493.1"/>
    </source>
</evidence>
<comment type="caution">
    <text evidence="2">The sequence shown here is derived from an EMBL/GenBank/DDBJ whole genome shotgun (WGS) entry which is preliminary data.</text>
</comment>
<evidence type="ECO:0000313" key="3">
    <source>
        <dbReference type="Proteomes" id="UP001146120"/>
    </source>
</evidence>